<feature type="signal peptide" evidence="4">
    <location>
        <begin position="1"/>
        <end position="19"/>
    </location>
</feature>
<dbReference type="PANTHER" id="PTHR36504:SF1">
    <property type="entry name" value="LIPOPOLYSACCHARIDE EXPORT SYSTEM PROTEIN LPTA"/>
    <property type="match status" value="1"/>
</dbReference>
<dbReference type="AlphaFoldDB" id="A0AAE3J0J3"/>
<keyword evidence="2 4" id="KW-0732">Signal</keyword>
<sequence>MRAIFAILLFFSGIGPAFAQGTSVLFGSSEHDASLPVEVVADLLEVDQTTGDATFTGNVVVGQGEMRLSAEKVIVEYKTEEEQQASDSSGKINRLIASENVLLVNGPEAAEADFAEYTIDSAEVIMIGNVIVTQGENATSGNRMVVDLNTGRAQMSGRVKTILQPDN</sequence>
<dbReference type="GO" id="GO:0030288">
    <property type="term" value="C:outer membrane-bounded periplasmic space"/>
    <property type="evidence" value="ECO:0007669"/>
    <property type="project" value="TreeGrafter"/>
</dbReference>
<dbReference type="GO" id="GO:0017089">
    <property type="term" value="F:glycolipid transfer activity"/>
    <property type="evidence" value="ECO:0007669"/>
    <property type="project" value="TreeGrafter"/>
</dbReference>
<reference evidence="6" key="1">
    <citation type="submission" date="2022-10" db="EMBL/GenBank/DDBJ databases">
        <authorList>
            <person name="Yue Y."/>
        </authorList>
    </citation>
    <scope>NUCLEOTIDE SEQUENCE</scope>
    <source>
        <strain evidence="6">Z654</strain>
    </source>
</reference>
<name>A0AAE3J0J3_9RHOB</name>
<comment type="caution">
    <text evidence="6">The sequence shown here is derived from an EMBL/GenBank/DDBJ whole genome shotgun (WGS) entry which is preliminary data.</text>
</comment>
<evidence type="ECO:0000256" key="3">
    <source>
        <dbReference type="ARBA" id="ARBA00022764"/>
    </source>
</evidence>
<keyword evidence="1" id="KW-0813">Transport</keyword>
<protein>
    <submittedName>
        <fullName evidence="6">Lipopolysaccharide transport periplasmic protein LptA</fullName>
    </submittedName>
</protein>
<evidence type="ECO:0000256" key="2">
    <source>
        <dbReference type="ARBA" id="ARBA00022729"/>
    </source>
</evidence>
<keyword evidence="3" id="KW-0574">Periplasm</keyword>
<keyword evidence="7" id="KW-1185">Reference proteome</keyword>
<dbReference type="InterPro" id="IPR005653">
    <property type="entry name" value="OstA-like_N"/>
</dbReference>
<dbReference type="Pfam" id="PF03968">
    <property type="entry name" value="LptD_N"/>
    <property type="match status" value="1"/>
</dbReference>
<evidence type="ECO:0000259" key="5">
    <source>
        <dbReference type="Pfam" id="PF03968"/>
    </source>
</evidence>
<dbReference type="PANTHER" id="PTHR36504">
    <property type="entry name" value="LIPOPOLYSACCHARIDE EXPORT SYSTEM PROTEIN LPTA"/>
    <property type="match status" value="1"/>
</dbReference>
<dbReference type="RefSeq" id="WP_263954466.1">
    <property type="nucleotide sequence ID" value="NZ_JAOYFC010000003.1"/>
</dbReference>
<proteinExistence type="predicted"/>
<dbReference type="EMBL" id="JAOYFC010000003">
    <property type="protein sequence ID" value="MCV6825543.1"/>
    <property type="molecule type" value="Genomic_DNA"/>
</dbReference>
<dbReference type="GO" id="GO:0015920">
    <property type="term" value="P:lipopolysaccharide transport"/>
    <property type="evidence" value="ECO:0007669"/>
    <property type="project" value="InterPro"/>
</dbReference>
<dbReference type="GO" id="GO:0009279">
    <property type="term" value="C:cell outer membrane"/>
    <property type="evidence" value="ECO:0007669"/>
    <property type="project" value="TreeGrafter"/>
</dbReference>
<dbReference type="Proteomes" id="UP001208041">
    <property type="component" value="Unassembled WGS sequence"/>
</dbReference>
<evidence type="ECO:0000313" key="6">
    <source>
        <dbReference type="EMBL" id="MCV6825543.1"/>
    </source>
</evidence>
<dbReference type="GO" id="GO:0001530">
    <property type="term" value="F:lipopolysaccharide binding"/>
    <property type="evidence" value="ECO:0007669"/>
    <property type="project" value="InterPro"/>
</dbReference>
<feature type="domain" description="Organic solvent tolerance-like N-terminal" evidence="5">
    <location>
        <begin position="38"/>
        <end position="151"/>
    </location>
</feature>
<evidence type="ECO:0000313" key="7">
    <source>
        <dbReference type="Proteomes" id="UP001208041"/>
    </source>
</evidence>
<dbReference type="InterPro" id="IPR052037">
    <property type="entry name" value="LPS_export_LptA"/>
</dbReference>
<accession>A0AAE3J0J3</accession>
<organism evidence="6 7">
    <name type="scientific">Halocynthiibacter halioticoli</name>
    <dbReference type="NCBI Taxonomy" id="2986804"/>
    <lineage>
        <taxon>Bacteria</taxon>
        <taxon>Pseudomonadati</taxon>
        <taxon>Pseudomonadota</taxon>
        <taxon>Alphaproteobacteria</taxon>
        <taxon>Rhodobacterales</taxon>
        <taxon>Paracoccaceae</taxon>
        <taxon>Halocynthiibacter</taxon>
    </lineage>
</organism>
<gene>
    <name evidence="6" type="primary">lptA</name>
    <name evidence="6" type="ORF">OH136_13360</name>
</gene>
<feature type="chain" id="PRO_5041977083" evidence="4">
    <location>
        <begin position="20"/>
        <end position="167"/>
    </location>
</feature>
<evidence type="ECO:0000256" key="4">
    <source>
        <dbReference type="SAM" id="SignalP"/>
    </source>
</evidence>
<dbReference type="InterPro" id="IPR014340">
    <property type="entry name" value="LptA"/>
</dbReference>
<dbReference type="Gene3D" id="2.60.450.10">
    <property type="entry name" value="Lipopolysaccharide (LPS) transport protein A like domain"/>
    <property type="match status" value="1"/>
</dbReference>
<evidence type="ECO:0000256" key="1">
    <source>
        <dbReference type="ARBA" id="ARBA00022448"/>
    </source>
</evidence>
<dbReference type="NCBIfam" id="TIGR03002">
    <property type="entry name" value="outer_YhbN_LptA"/>
    <property type="match status" value="1"/>
</dbReference>